<dbReference type="PANTHER" id="PTHR43690:SF17">
    <property type="entry name" value="PROTEIN YHJJ"/>
    <property type="match status" value="1"/>
</dbReference>
<gene>
    <name evidence="12" type="ORF">WAE58_04605</name>
</gene>
<evidence type="ECO:0000256" key="6">
    <source>
        <dbReference type="ARBA" id="ARBA00022833"/>
    </source>
</evidence>
<feature type="domain" description="Peptidase M16 N-terminal" evidence="10">
    <location>
        <begin position="159"/>
        <end position="249"/>
    </location>
</feature>
<dbReference type="EMBL" id="JBBEUB010000001">
    <property type="protein sequence ID" value="MEJ2901688.1"/>
    <property type="molecule type" value="Genomic_DNA"/>
</dbReference>
<evidence type="ECO:0000256" key="1">
    <source>
        <dbReference type="ARBA" id="ARBA00001947"/>
    </source>
</evidence>
<dbReference type="InterPro" id="IPR050626">
    <property type="entry name" value="Peptidase_M16"/>
</dbReference>
<evidence type="ECO:0000256" key="5">
    <source>
        <dbReference type="ARBA" id="ARBA00022801"/>
    </source>
</evidence>
<dbReference type="InterPro" id="IPR011249">
    <property type="entry name" value="Metalloenz_LuxS/M16"/>
</dbReference>
<evidence type="ECO:0000256" key="7">
    <source>
        <dbReference type="ARBA" id="ARBA00023049"/>
    </source>
</evidence>
<dbReference type="Proteomes" id="UP001378956">
    <property type="component" value="Unassembled WGS sequence"/>
</dbReference>
<keyword evidence="13" id="KW-1185">Reference proteome</keyword>
<feature type="chain" id="PRO_5045452456" evidence="9">
    <location>
        <begin position="24"/>
        <end position="981"/>
    </location>
</feature>
<dbReference type="Pfam" id="PF00675">
    <property type="entry name" value="Peptidase_M16"/>
    <property type="match status" value="2"/>
</dbReference>
<evidence type="ECO:0000256" key="8">
    <source>
        <dbReference type="RuleBase" id="RU004447"/>
    </source>
</evidence>
<dbReference type="Pfam" id="PF05193">
    <property type="entry name" value="Peptidase_M16_C"/>
    <property type="match status" value="2"/>
</dbReference>
<dbReference type="SUPFAM" id="SSF63411">
    <property type="entry name" value="LuxS/MPP-like metallohydrolase"/>
    <property type="match status" value="4"/>
</dbReference>
<keyword evidence="3" id="KW-0645">Protease</keyword>
<sequence length="981" mass="110205">MIKLSLKTAATLLLVVVAGAAEAQQKYEWKQASDGKYQYRYVASDPLQSRFYTLKNGLTVILSVNKKEPRIQTLIGVRAGSNNDPKTNTGLAHYLEHLLFKGTDKYGSLDWTKEKPYIERIEAMYDTYTRTTDPNKRSQIYRQIDSVSGIAARYSIASEYDKLMQGIGSKGTNAYTSFEETVYTEDIPSASLDQYLAVQAERFRMPVFRLFHTELEAVYEEKNRSLDNDQDKASTAMLEALFPTYNYGQQTTLGTTAHLKNPNLKAIRNFYNTWYVPNNMAIVLAGDFDPSTVIEKVAAAFAYMQPKAVVPYKPAPEVPIKAPITREVVGPDAESISIAFRLPGSEEASSQILGSVVSSLLSNGVAGLIDIELNQQQRVQEAGAYYFGLKDYAVLNLNGLPKSGQSLDEVKALLLKQIDKIKAGEFDETLIAAIVNNSKLSAIKEIKDNEQRASRLMSSFIQTQGANWLDQVRRLEQMSKVSKAQVIAFAKQHFNNNYVAVYKRNGEDPTVVKVEKPVITPIFINTEASSPFLEKVLAIKTSENLPKWVDFNSDMKISKAGNADLYYVKNVDDSLFNFTYRYQMGRLNDGKLPIALEYLKFLGTEKMSSEDFVRQFYKIGCSYEIKVGDEETSITVSGLQENFDKAVSLFEELINNAKEDGTAYATFKERIENSRANNKLDKSVILRGMTQYAIYGAQNPFNFQLNQSELDQMTGSELVSLLHKLKTYDHQLLYYGPLDMTAAASSIQSIHPVQSSLAKAPAAKIFQKKDQQANEVFFTDYDMLQAEVYWVRNTDVYDAKNAPLVELFNGYFGGGMGSVVFQTLRESKALAYSTFANYESPVKTGQRYTQVAYIGSQSDKMTEAITGMNELLNNLPKNPALLLNTKKAVRQGIANERIQPDQIFERYFAARKLGLNEDPRKNVYDSVEQLGFNDLETFAAKYLKNKTYGYCILGAKTKVNPESLTKYGTVKELTLAEIFGY</sequence>
<feature type="domain" description="Peptidase M16 C-terminal" evidence="11">
    <location>
        <begin position="769"/>
        <end position="878"/>
    </location>
</feature>
<feature type="signal peptide" evidence="9">
    <location>
        <begin position="1"/>
        <end position="23"/>
    </location>
</feature>
<evidence type="ECO:0000256" key="9">
    <source>
        <dbReference type="SAM" id="SignalP"/>
    </source>
</evidence>
<evidence type="ECO:0000313" key="12">
    <source>
        <dbReference type="EMBL" id="MEJ2901688.1"/>
    </source>
</evidence>
<evidence type="ECO:0000256" key="3">
    <source>
        <dbReference type="ARBA" id="ARBA00022670"/>
    </source>
</evidence>
<reference evidence="12 13" key="1">
    <citation type="submission" date="2024-03" db="EMBL/GenBank/DDBJ databases">
        <title>Sequence of Lycoming College Course Isolates.</title>
        <authorList>
            <person name="Plotts O."/>
            <person name="Newman J."/>
        </authorList>
    </citation>
    <scope>NUCLEOTIDE SEQUENCE [LARGE SCALE GENOMIC DNA]</scope>
    <source>
        <strain evidence="12 13">CJB-3</strain>
    </source>
</reference>
<comment type="cofactor">
    <cofactor evidence="1">
        <name>Zn(2+)</name>
        <dbReference type="ChEBI" id="CHEBI:29105"/>
    </cofactor>
</comment>
<comment type="caution">
    <text evidence="12">The sequence shown here is derived from an EMBL/GenBank/DDBJ whole genome shotgun (WGS) entry which is preliminary data.</text>
</comment>
<keyword evidence="4" id="KW-0479">Metal-binding</keyword>
<dbReference type="Gene3D" id="3.30.830.10">
    <property type="entry name" value="Metalloenzyme, LuxS/M16 peptidase-like"/>
    <property type="match status" value="4"/>
</dbReference>
<evidence type="ECO:0000259" key="11">
    <source>
        <dbReference type="Pfam" id="PF05193"/>
    </source>
</evidence>
<evidence type="ECO:0000256" key="4">
    <source>
        <dbReference type="ARBA" id="ARBA00022723"/>
    </source>
</evidence>
<keyword evidence="7" id="KW-0482">Metalloprotease</keyword>
<feature type="domain" description="Peptidase M16 C-terminal" evidence="11">
    <location>
        <begin position="264"/>
        <end position="436"/>
    </location>
</feature>
<dbReference type="InterPro" id="IPR001431">
    <property type="entry name" value="Pept_M16_Zn_BS"/>
</dbReference>
<dbReference type="PANTHER" id="PTHR43690">
    <property type="entry name" value="NARDILYSIN"/>
    <property type="match status" value="1"/>
</dbReference>
<evidence type="ECO:0000313" key="13">
    <source>
        <dbReference type="Proteomes" id="UP001378956"/>
    </source>
</evidence>
<evidence type="ECO:0000256" key="2">
    <source>
        <dbReference type="ARBA" id="ARBA00007261"/>
    </source>
</evidence>
<feature type="domain" description="Peptidase M16 N-terminal" evidence="10">
    <location>
        <begin position="62"/>
        <end position="112"/>
    </location>
</feature>
<evidence type="ECO:0000259" key="10">
    <source>
        <dbReference type="Pfam" id="PF00675"/>
    </source>
</evidence>
<dbReference type="RefSeq" id="WP_337715510.1">
    <property type="nucleotide sequence ID" value="NZ_JBBEUB010000001.1"/>
</dbReference>
<dbReference type="InterPro" id="IPR007863">
    <property type="entry name" value="Peptidase_M16_C"/>
</dbReference>
<proteinExistence type="inferred from homology"/>
<keyword evidence="6" id="KW-0862">Zinc</keyword>
<keyword evidence="5" id="KW-0378">Hydrolase</keyword>
<dbReference type="InterPro" id="IPR011765">
    <property type="entry name" value="Pept_M16_N"/>
</dbReference>
<accession>A0ABU8NIL6</accession>
<keyword evidence="9" id="KW-0732">Signal</keyword>
<name>A0ABU8NIL6_9SPHI</name>
<comment type="similarity">
    <text evidence="2 8">Belongs to the peptidase M16 family.</text>
</comment>
<dbReference type="PROSITE" id="PS00143">
    <property type="entry name" value="INSULINASE"/>
    <property type="match status" value="1"/>
</dbReference>
<organism evidence="12 13">
    <name type="scientific">Pedobacter panaciterrae</name>
    <dbReference type="NCBI Taxonomy" id="363849"/>
    <lineage>
        <taxon>Bacteria</taxon>
        <taxon>Pseudomonadati</taxon>
        <taxon>Bacteroidota</taxon>
        <taxon>Sphingobacteriia</taxon>
        <taxon>Sphingobacteriales</taxon>
        <taxon>Sphingobacteriaceae</taxon>
        <taxon>Pedobacter</taxon>
    </lineage>
</organism>
<protein>
    <submittedName>
        <fullName evidence="12">Insulinase family protein</fullName>
    </submittedName>
</protein>